<accession>A0ABR9GWT9</accession>
<gene>
    <name evidence="1" type="ORF">IHE39_27985</name>
</gene>
<keyword evidence="2" id="KW-1185">Reference proteome</keyword>
<evidence type="ECO:0000313" key="1">
    <source>
        <dbReference type="EMBL" id="MBE1208138.1"/>
    </source>
</evidence>
<organism evidence="1 2">
    <name type="scientific">Aminobacter carboxidus</name>
    <dbReference type="NCBI Taxonomy" id="376165"/>
    <lineage>
        <taxon>Bacteria</taxon>
        <taxon>Pseudomonadati</taxon>
        <taxon>Pseudomonadota</taxon>
        <taxon>Alphaproteobacteria</taxon>
        <taxon>Hyphomicrobiales</taxon>
        <taxon>Phyllobacteriaceae</taxon>
        <taxon>Aminobacter</taxon>
    </lineage>
</organism>
<dbReference type="RefSeq" id="WP_192568813.1">
    <property type="nucleotide sequence ID" value="NZ_JACZEP010000017.1"/>
</dbReference>
<name>A0ABR9GWT9_9HYPH</name>
<reference evidence="1 2" key="1">
    <citation type="submission" date="2020-09" db="EMBL/GenBank/DDBJ databases">
        <title>Draft Genome Sequence of Aminobacter carboxidus type strain DSM 1086, a soil Gram-negative carboxydobacterium.</title>
        <authorList>
            <person name="Turrini P."/>
            <person name="Tescari M."/>
            <person name="Artuso I."/>
            <person name="Lugli G.A."/>
            <person name="Frangipani E."/>
            <person name="Ventura M."/>
            <person name="Visca P."/>
        </authorList>
    </citation>
    <scope>NUCLEOTIDE SEQUENCE [LARGE SCALE GENOMIC DNA]</scope>
    <source>
        <strain evidence="1 2">DSM 1086</strain>
    </source>
</reference>
<evidence type="ECO:0000313" key="2">
    <source>
        <dbReference type="Proteomes" id="UP000598227"/>
    </source>
</evidence>
<proteinExistence type="predicted"/>
<comment type="caution">
    <text evidence="1">The sequence shown here is derived from an EMBL/GenBank/DDBJ whole genome shotgun (WGS) entry which is preliminary data.</text>
</comment>
<protein>
    <submittedName>
        <fullName evidence="1">Uncharacterized protein</fullName>
    </submittedName>
</protein>
<dbReference type="Proteomes" id="UP000598227">
    <property type="component" value="Unassembled WGS sequence"/>
</dbReference>
<sequence>MREVRDILAEAMRRERLGLIRPLWEDWIRFDNDGGCEQVRLRADHLIRLLSELGITLVQTGEPQSTTRPDNPVFWRWKINGQNAERIARAGANGIEVAKLDAGTETVQLTFGLAEAHDLANRGLSGDRDLIKETGVITKLSAALEAYRVGAAILAAPEIRDAQ</sequence>
<dbReference type="EMBL" id="JACZEP010000017">
    <property type="protein sequence ID" value="MBE1208138.1"/>
    <property type="molecule type" value="Genomic_DNA"/>
</dbReference>